<evidence type="ECO:0000313" key="1">
    <source>
        <dbReference type="EMBL" id="SMP26705.1"/>
    </source>
</evidence>
<dbReference type="AlphaFoldDB" id="A0AA45WQL4"/>
<dbReference type="Proteomes" id="UP001157946">
    <property type="component" value="Unassembled WGS sequence"/>
</dbReference>
<accession>A0AA45WQL4</accession>
<organism evidence="1 2">
    <name type="scientific">Laceyella tengchongensis</name>
    <dbReference type="NCBI Taxonomy" id="574699"/>
    <lineage>
        <taxon>Bacteria</taxon>
        <taxon>Bacillati</taxon>
        <taxon>Bacillota</taxon>
        <taxon>Bacilli</taxon>
        <taxon>Bacillales</taxon>
        <taxon>Thermoactinomycetaceae</taxon>
        <taxon>Laceyella</taxon>
    </lineage>
</organism>
<evidence type="ECO:0000313" key="2">
    <source>
        <dbReference type="Proteomes" id="UP001157946"/>
    </source>
</evidence>
<dbReference type="EMBL" id="FXTU01000005">
    <property type="protein sequence ID" value="SMP26705.1"/>
    <property type="molecule type" value="Genomic_DNA"/>
</dbReference>
<reference evidence="1" key="1">
    <citation type="submission" date="2017-05" db="EMBL/GenBank/DDBJ databases">
        <authorList>
            <person name="Varghese N."/>
            <person name="Submissions S."/>
        </authorList>
    </citation>
    <scope>NUCLEOTIDE SEQUENCE</scope>
    <source>
        <strain evidence="1">DSM 45262</strain>
    </source>
</reference>
<proteinExistence type="predicted"/>
<protein>
    <submittedName>
        <fullName evidence="1">Uncharacterized protein</fullName>
    </submittedName>
</protein>
<keyword evidence="2" id="KW-1185">Reference proteome</keyword>
<gene>
    <name evidence="1" type="ORF">SAMN06265361_105180</name>
</gene>
<comment type="caution">
    <text evidence="1">The sequence shown here is derived from an EMBL/GenBank/DDBJ whole genome shotgun (WGS) entry which is preliminary data.</text>
</comment>
<name>A0AA45WQL4_9BACL</name>
<sequence length="59" mass="6876">MSCTIIIEYIVTMNISLYLHRIDAGLFRLQKIAPEEGCKRGVYHLYKGYYVMLPVPQPE</sequence>